<name>A0A5A5T567_9CHLR</name>
<dbReference type="EMBL" id="BIXY01000001">
    <property type="protein sequence ID" value="GCF06511.1"/>
    <property type="molecule type" value="Genomic_DNA"/>
</dbReference>
<reference evidence="1 2" key="1">
    <citation type="submission" date="2019-01" db="EMBL/GenBank/DDBJ databases">
        <title>Draft genome sequence of Dictyobacter sp. Uno17.</title>
        <authorList>
            <person name="Wang C.M."/>
            <person name="Zheng Y."/>
            <person name="Sakai Y."/>
            <person name="Abe K."/>
            <person name="Yokota A."/>
            <person name="Yabe S."/>
        </authorList>
    </citation>
    <scope>NUCLEOTIDE SEQUENCE [LARGE SCALE GENOMIC DNA]</scope>
    <source>
        <strain evidence="1 2">Uno17</strain>
    </source>
</reference>
<organism evidence="1 2">
    <name type="scientific">Dictyobacter arantiisoli</name>
    <dbReference type="NCBI Taxonomy" id="2014874"/>
    <lineage>
        <taxon>Bacteria</taxon>
        <taxon>Bacillati</taxon>
        <taxon>Chloroflexota</taxon>
        <taxon>Ktedonobacteria</taxon>
        <taxon>Ktedonobacterales</taxon>
        <taxon>Dictyobacteraceae</taxon>
        <taxon>Dictyobacter</taxon>
    </lineage>
</organism>
<keyword evidence="2" id="KW-1185">Reference proteome</keyword>
<evidence type="ECO:0000313" key="1">
    <source>
        <dbReference type="EMBL" id="GCF06511.1"/>
    </source>
</evidence>
<dbReference type="RefSeq" id="WP_149399161.1">
    <property type="nucleotide sequence ID" value="NZ_BIXY01000001.1"/>
</dbReference>
<sequence>MRIQMRTEGGFAYIPGLSRPTILDSATLSPQESDEIQHLVSAVHFFDLPTLQEQTVHGGDQRTYKITIEDGVRSHSIQVTDPVKDPQLQALLTFVQQHASM</sequence>
<proteinExistence type="predicted"/>
<dbReference type="Pfam" id="PF20242">
    <property type="entry name" value="Emfourin"/>
    <property type="match status" value="1"/>
</dbReference>
<gene>
    <name evidence="1" type="ORF">KDI_00750</name>
</gene>
<dbReference type="OrthoDB" id="164747at2"/>
<protein>
    <submittedName>
        <fullName evidence="1">Uncharacterized protein</fullName>
    </submittedName>
</protein>
<evidence type="ECO:0000313" key="2">
    <source>
        <dbReference type="Proteomes" id="UP000322530"/>
    </source>
</evidence>
<comment type="caution">
    <text evidence="1">The sequence shown here is derived from an EMBL/GenBank/DDBJ whole genome shotgun (WGS) entry which is preliminary data.</text>
</comment>
<accession>A0A5A5T567</accession>
<dbReference type="InterPro" id="IPR049457">
    <property type="entry name" value="Emfourin"/>
</dbReference>
<dbReference type="AlphaFoldDB" id="A0A5A5T567"/>
<dbReference type="Proteomes" id="UP000322530">
    <property type="component" value="Unassembled WGS sequence"/>
</dbReference>